<feature type="coiled-coil region" evidence="1">
    <location>
        <begin position="126"/>
        <end position="153"/>
    </location>
</feature>
<evidence type="ECO:0000313" key="3">
    <source>
        <dbReference type="EMBL" id="SDC03679.1"/>
    </source>
</evidence>
<evidence type="ECO:0008006" key="5">
    <source>
        <dbReference type="Google" id="ProtNLM"/>
    </source>
</evidence>
<dbReference type="EMBL" id="FMYL01000008">
    <property type="protein sequence ID" value="SDC03679.1"/>
    <property type="molecule type" value="Genomic_DNA"/>
</dbReference>
<evidence type="ECO:0000313" key="4">
    <source>
        <dbReference type="Proteomes" id="UP000242501"/>
    </source>
</evidence>
<dbReference type="PROSITE" id="PS51257">
    <property type="entry name" value="PROKAR_LIPOPROTEIN"/>
    <property type="match status" value="1"/>
</dbReference>
<gene>
    <name evidence="3" type="ORF">SAMN05421733_10839</name>
</gene>
<reference evidence="4" key="1">
    <citation type="submission" date="2016-09" db="EMBL/GenBank/DDBJ databases">
        <authorList>
            <person name="Varghese N."/>
            <person name="Submissions S."/>
        </authorList>
    </citation>
    <scope>NUCLEOTIDE SEQUENCE [LARGE SCALE GENOMIC DNA]</scope>
    <source>
        <strain evidence="4">ANC 4422</strain>
    </source>
</reference>
<evidence type="ECO:0000256" key="1">
    <source>
        <dbReference type="SAM" id="Coils"/>
    </source>
</evidence>
<dbReference type="STRING" id="1219383.SAMN05421733_10839"/>
<keyword evidence="2" id="KW-0732">Signal</keyword>
<name>A0A1G6IAW3_9GAMM</name>
<evidence type="ECO:0000256" key="2">
    <source>
        <dbReference type="SAM" id="SignalP"/>
    </source>
</evidence>
<keyword evidence="4" id="KW-1185">Reference proteome</keyword>
<sequence length="165" mass="18520">MQKIIFFSLSIIMATIITACSPSPQQQTLSKNQPNDIKNDLDTLYTISKKQVKNSPYLNQNIAIALKSQQESQVKQAVEKVDQFVKNFNKDLSSAQIKSTEADILRQQLIYANDTALELAQAGISVQSNTQKIDQLTQQAKQAQSNIEQTMLTLQQQIQAQPSRH</sequence>
<proteinExistence type="predicted"/>
<accession>A0A1G6IAW3</accession>
<protein>
    <recommendedName>
        <fullName evidence="5">Lipoprotein</fullName>
    </recommendedName>
</protein>
<keyword evidence="1" id="KW-0175">Coiled coil</keyword>
<feature type="signal peptide" evidence="2">
    <location>
        <begin position="1"/>
        <end position="19"/>
    </location>
</feature>
<dbReference type="Proteomes" id="UP000242501">
    <property type="component" value="Unassembled WGS sequence"/>
</dbReference>
<organism evidence="3 4">
    <name type="scientific">Acinetobacter boissieri</name>
    <dbReference type="NCBI Taxonomy" id="1219383"/>
    <lineage>
        <taxon>Bacteria</taxon>
        <taxon>Pseudomonadati</taxon>
        <taxon>Pseudomonadota</taxon>
        <taxon>Gammaproteobacteria</taxon>
        <taxon>Moraxellales</taxon>
        <taxon>Moraxellaceae</taxon>
        <taxon>Acinetobacter</taxon>
    </lineage>
</organism>
<feature type="chain" id="PRO_5017401743" description="Lipoprotein" evidence="2">
    <location>
        <begin position="20"/>
        <end position="165"/>
    </location>
</feature>
<dbReference type="AlphaFoldDB" id="A0A1G6IAW3"/>